<sequence>MACREKWHPYDCDGYSWMWPRLLHRGLAKCGQNPHQVSRDYAGTCQTVTTDANARIVNEHSIEFSFEASSIQWEYGINE</sequence>
<dbReference type="Proteomes" id="UP001234178">
    <property type="component" value="Unassembled WGS sequence"/>
</dbReference>
<name>A0ABR0AB87_9CRUS</name>
<proteinExistence type="predicted"/>
<keyword evidence="2" id="KW-1185">Reference proteome</keyword>
<evidence type="ECO:0000313" key="1">
    <source>
        <dbReference type="EMBL" id="KAK4022328.1"/>
    </source>
</evidence>
<dbReference type="EMBL" id="JAOYFB010000037">
    <property type="protein sequence ID" value="KAK4022328.1"/>
    <property type="molecule type" value="Genomic_DNA"/>
</dbReference>
<accession>A0ABR0AB87</accession>
<protein>
    <submittedName>
        <fullName evidence="1">Uncharacterized protein</fullName>
    </submittedName>
</protein>
<evidence type="ECO:0000313" key="2">
    <source>
        <dbReference type="Proteomes" id="UP001234178"/>
    </source>
</evidence>
<reference evidence="1 2" key="1">
    <citation type="journal article" date="2023" name="Nucleic Acids Res.">
        <title>The hologenome of Daphnia magna reveals possible DNA methylation and microbiome-mediated evolution of the host genome.</title>
        <authorList>
            <person name="Chaturvedi A."/>
            <person name="Li X."/>
            <person name="Dhandapani V."/>
            <person name="Marshall H."/>
            <person name="Kissane S."/>
            <person name="Cuenca-Cambronero M."/>
            <person name="Asole G."/>
            <person name="Calvet F."/>
            <person name="Ruiz-Romero M."/>
            <person name="Marangio P."/>
            <person name="Guigo R."/>
            <person name="Rago D."/>
            <person name="Mirbahai L."/>
            <person name="Eastwood N."/>
            <person name="Colbourne J.K."/>
            <person name="Zhou J."/>
            <person name="Mallon E."/>
            <person name="Orsini L."/>
        </authorList>
    </citation>
    <scope>NUCLEOTIDE SEQUENCE [LARGE SCALE GENOMIC DNA]</scope>
    <source>
        <strain evidence="1">LRV0_1</strain>
    </source>
</reference>
<comment type="caution">
    <text evidence="1">The sequence shown here is derived from an EMBL/GenBank/DDBJ whole genome shotgun (WGS) entry which is preliminary data.</text>
</comment>
<organism evidence="1 2">
    <name type="scientific">Daphnia magna</name>
    <dbReference type="NCBI Taxonomy" id="35525"/>
    <lineage>
        <taxon>Eukaryota</taxon>
        <taxon>Metazoa</taxon>
        <taxon>Ecdysozoa</taxon>
        <taxon>Arthropoda</taxon>
        <taxon>Crustacea</taxon>
        <taxon>Branchiopoda</taxon>
        <taxon>Diplostraca</taxon>
        <taxon>Cladocera</taxon>
        <taxon>Anomopoda</taxon>
        <taxon>Daphniidae</taxon>
        <taxon>Daphnia</taxon>
    </lineage>
</organism>
<gene>
    <name evidence="1" type="ORF">OUZ56_007799</name>
</gene>